<feature type="transmembrane region" description="Helical" evidence="6">
    <location>
        <begin position="48"/>
        <end position="70"/>
    </location>
</feature>
<keyword evidence="2" id="KW-1003">Cell membrane</keyword>
<name>A0ABU8ZD07_ACIJU</name>
<evidence type="ECO:0000256" key="2">
    <source>
        <dbReference type="ARBA" id="ARBA00022475"/>
    </source>
</evidence>
<feature type="transmembrane region" description="Helical" evidence="6">
    <location>
        <begin position="249"/>
        <end position="274"/>
    </location>
</feature>
<feature type="transmembrane region" description="Helical" evidence="6">
    <location>
        <begin position="295"/>
        <end position="318"/>
    </location>
</feature>
<evidence type="ECO:0000313" key="8">
    <source>
        <dbReference type="Proteomes" id="UP001498501"/>
    </source>
</evidence>
<dbReference type="Pfam" id="PF13440">
    <property type="entry name" value="Polysacc_synt_3"/>
    <property type="match status" value="1"/>
</dbReference>
<protein>
    <submittedName>
        <fullName evidence="7">Oligosaccharide flippase family protein</fullName>
    </submittedName>
</protein>
<keyword evidence="3 6" id="KW-0812">Transmembrane</keyword>
<keyword evidence="8" id="KW-1185">Reference proteome</keyword>
<comment type="subcellular location">
    <subcellularLocation>
        <location evidence="1">Cell membrane</location>
        <topology evidence="1">Multi-pass membrane protein</topology>
    </subcellularLocation>
</comment>
<feature type="transmembrane region" description="Helical" evidence="6">
    <location>
        <begin position="386"/>
        <end position="406"/>
    </location>
</feature>
<dbReference type="PANTHER" id="PTHR30250:SF11">
    <property type="entry name" value="O-ANTIGEN TRANSPORTER-RELATED"/>
    <property type="match status" value="1"/>
</dbReference>
<feature type="transmembrane region" description="Helical" evidence="6">
    <location>
        <begin position="330"/>
        <end position="352"/>
    </location>
</feature>
<evidence type="ECO:0000313" key="7">
    <source>
        <dbReference type="EMBL" id="MEK0251437.1"/>
    </source>
</evidence>
<proteinExistence type="predicted"/>
<dbReference type="InterPro" id="IPR050833">
    <property type="entry name" value="Poly_Biosynth_Transport"/>
</dbReference>
<feature type="transmembrane region" description="Helical" evidence="6">
    <location>
        <begin position="171"/>
        <end position="189"/>
    </location>
</feature>
<feature type="transmembrane region" description="Helical" evidence="6">
    <location>
        <begin position="223"/>
        <end position="243"/>
    </location>
</feature>
<dbReference type="PANTHER" id="PTHR30250">
    <property type="entry name" value="PST FAMILY PREDICTED COLANIC ACID TRANSPORTER"/>
    <property type="match status" value="1"/>
</dbReference>
<evidence type="ECO:0000256" key="6">
    <source>
        <dbReference type="SAM" id="Phobius"/>
    </source>
</evidence>
<reference evidence="7 8" key="1">
    <citation type="submission" date="2024-03" db="EMBL/GenBank/DDBJ databases">
        <title>Cross-transmission of Acinetobacter junii carrying blaOXA-58 in a neonatal intensive care unit.</title>
        <authorList>
            <person name="Bour M."/>
            <person name="Potron A."/>
            <person name="Lecointe D."/>
        </authorList>
    </citation>
    <scope>NUCLEOTIDE SEQUENCE [LARGE SCALE GENOMIC DNA]</scope>
    <source>
        <strain evidence="7 8">21A3096 case 1</strain>
    </source>
</reference>
<feature type="transmembrane region" description="Helical" evidence="6">
    <location>
        <begin position="146"/>
        <end position="165"/>
    </location>
</feature>
<keyword evidence="4 6" id="KW-1133">Transmembrane helix</keyword>
<evidence type="ECO:0000256" key="1">
    <source>
        <dbReference type="ARBA" id="ARBA00004651"/>
    </source>
</evidence>
<evidence type="ECO:0000256" key="3">
    <source>
        <dbReference type="ARBA" id="ARBA00022692"/>
    </source>
</evidence>
<comment type="caution">
    <text evidence="7">The sequence shown here is derived from an EMBL/GenBank/DDBJ whole genome shotgun (WGS) entry which is preliminary data.</text>
</comment>
<gene>
    <name evidence="7" type="ORF">WM018_02655</name>
</gene>
<accession>A0ABU8ZD07</accession>
<dbReference type="Proteomes" id="UP001498501">
    <property type="component" value="Unassembled WGS sequence"/>
</dbReference>
<dbReference type="EMBL" id="JBBMLE010000006">
    <property type="protein sequence ID" value="MEK0251437.1"/>
    <property type="molecule type" value="Genomic_DNA"/>
</dbReference>
<feature type="transmembrane region" description="Helical" evidence="6">
    <location>
        <begin position="364"/>
        <end position="380"/>
    </location>
</feature>
<feature type="transmembrane region" description="Helical" evidence="6">
    <location>
        <begin position="91"/>
        <end position="110"/>
    </location>
</feature>
<organism evidence="7 8">
    <name type="scientific">Acinetobacter junii</name>
    <dbReference type="NCBI Taxonomy" id="40215"/>
    <lineage>
        <taxon>Bacteria</taxon>
        <taxon>Pseudomonadati</taxon>
        <taxon>Pseudomonadota</taxon>
        <taxon>Gammaproteobacteria</taxon>
        <taxon>Moraxellales</taxon>
        <taxon>Moraxellaceae</taxon>
        <taxon>Acinetobacter</taxon>
    </lineage>
</organism>
<keyword evidence="5 6" id="KW-0472">Membrane</keyword>
<feature type="transmembrane region" description="Helical" evidence="6">
    <location>
        <begin position="116"/>
        <end position="134"/>
    </location>
</feature>
<evidence type="ECO:0000256" key="5">
    <source>
        <dbReference type="ARBA" id="ARBA00023136"/>
    </source>
</evidence>
<sequence length="430" mass="49309">MKIFQKIKSKVFTNALWMMSEKLISIFGLIFVTSFVAQYIGPENFGKLTFASSIFAIIQTIAMLGSENIIFQKTAKDRKLGEYIIDSTKKIRDILYLSLSSLTLLYVYYFADHMTFVFSIATSVAIYFAVHDVYTIYFNAILQSKINAYCNILALIISLMVRYCIAKFQLAIELLSLPIVLITMIPFLIRKYVYSKIKVIDHEIAVKKFKRYRKLMLGIGRKLVFYSLSVAVFTKTSQLFLGLKSQHDLGIYTVAMTLVNSFYFVLVSIISSYFTQVYIEKDFEKSQNMVAKLSVIITAICLSVMAFFAVAGSHIVSFLYGDQYAGVNDILLFTVLVTLFSGLSTIAEKYLLKFNAYDYLKKKTLYLVAFNIVLTAYCVYQCGLNGAVFAILLTEIMSFTVFNYFYQNRIILDTQKRVFLISTYRNRQNQ</sequence>
<evidence type="ECO:0000256" key="4">
    <source>
        <dbReference type="ARBA" id="ARBA00022989"/>
    </source>
</evidence>